<dbReference type="InterPro" id="IPR005358">
    <property type="entry name" value="Puta_zinc/iron-chelating_dom"/>
</dbReference>
<keyword evidence="2" id="KW-1185">Reference proteome</keyword>
<proteinExistence type="predicted"/>
<dbReference type="HOGENOM" id="CLU_1173819_0_0_9"/>
<evidence type="ECO:0000313" key="1">
    <source>
        <dbReference type="EMBL" id="EEA84629.1"/>
    </source>
</evidence>
<name>B6G0Q3_PEPHT</name>
<dbReference type="OrthoDB" id="9810361at2"/>
<protein>
    <recommendedName>
        <fullName evidence="3">YkgJ family cysteine cluster protein</fullName>
    </recommendedName>
</protein>
<dbReference type="PANTHER" id="PTHR35866">
    <property type="entry name" value="PUTATIVE-RELATED"/>
    <property type="match status" value="1"/>
</dbReference>
<accession>B6G0Q3</accession>
<dbReference type="Proteomes" id="UP000003178">
    <property type="component" value="Unassembled WGS sequence"/>
</dbReference>
<comment type="caution">
    <text evidence="1">The sequence shown here is derived from an EMBL/GenBank/DDBJ whole genome shotgun (WGS) entry which is preliminary data.</text>
</comment>
<reference evidence="1 2" key="2">
    <citation type="submission" date="2008-10" db="EMBL/GenBank/DDBJ databases">
        <title>Draft genome sequence of Clostridium hiranonis (DSM 13275).</title>
        <authorList>
            <person name="Sudarsanam P."/>
            <person name="Ley R."/>
            <person name="Guruge J."/>
            <person name="Turnbaugh P.J."/>
            <person name="Mahowald M."/>
            <person name="Liep D."/>
            <person name="Gordon J."/>
        </authorList>
    </citation>
    <scope>NUCLEOTIDE SEQUENCE [LARGE SCALE GENOMIC DNA]</scope>
    <source>
        <strain evidence="1 2">DSM 13275</strain>
    </source>
</reference>
<dbReference type="AlphaFoldDB" id="B6G0Q3"/>
<evidence type="ECO:0008006" key="3">
    <source>
        <dbReference type="Google" id="ProtNLM"/>
    </source>
</evidence>
<dbReference type="EMBL" id="ABWP01000068">
    <property type="protein sequence ID" value="EEA84629.1"/>
    <property type="molecule type" value="Genomic_DNA"/>
</dbReference>
<evidence type="ECO:0000313" key="2">
    <source>
        <dbReference type="Proteomes" id="UP000003178"/>
    </source>
</evidence>
<gene>
    <name evidence="1" type="ORF">CLOHIR_01709</name>
</gene>
<dbReference type="STRING" id="500633.CLOHIR_01709"/>
<dbReference type="PANTHER" id="PTHR35866:SF1">
    <property type="entry name" value="YKGJ FAMILY CYSTEINE CLUSTER PROTEIN"/>
    <property type="match status" value="1"/>
</dbReference>
<reference evidence="1 2" key="1">
    <citation type="submission" date="2008-09" db="EMBL/GenBank/DDBJ databases">
        <authorList>
            <person name="Fulton L."/>
            <person name="Clifton S."/>
            <person name="Fulton B."/>
            <person name="Xu J."/>
            <person name="Minx P."/>
            <person name="Pepin K.H."/>
            <person name="Johnson M."/>
            <person name="Thiruvilangam P."/>
            <person name="Bhonagiri V."/>
            <person name="Nash W.E."/>
            <person name="Mardis E.R."/>
            <person name="Wilson R.K."/>
        </authorList>
    </citation>
    <scope>NUCLEOTIDE SEQUENCE [LARGE SCALE GENOMIC DNA]</scope>
    <source>
        <strain evidence="1 2">DSM 13275</strain>
    </source>
</reference>
<dbReference type="RefSeq" id="WP_006440569.1">
    <property type="nucleotide sequence ID" value="NZ_DS995358.1"/>
</dbReference>
<dbReference type="Pfam" id="PF03692">
    <property type="entry name" value="CxxCxxCC"/>
    <property type="match status" value="1"/>
</dbReference>
<sequence length="247" mass="29531">MASIKRDEIEKSIAYAEKNGIFEKLNKIYDTVPSGKCEGCAKCCMESVGINLTEFLNIYKYLKERPEIYNKYIDKVLDYYFMEYKEKKPCPFLDENKRCAIYEVRPLNCRIFGHWYKSDYNLNLDSIKEKNRDYRDLMKARYGFEINEDVVEYRIEYCEKFIPDNGERLSKEERLSYLDQIMILDSQIYSKGMIDIDFRDRGIVEYFIDSLFFTDTSYNMKIKISQDFDKGEKVLKRIKKIVAVGKK</sequence>
<dbReference type="eggNOG" id="COG0727">
    <property type="taxonomic scope" value="Bacteria"/>
</dbReference>
<organism evidence="1 2">
    <name type="scientific">Peptacetobacter hiranonis (strain DSM 13275 / JCM 10541 / KCTC 15199 / TO-931)</name>
    <name type="common">Clostridium hiranonis</name>
    <dbReference type="NCBI Taxonomy" id="500633"/>
    <lineage>
        <taxon>Bacteria</taxon>
        <taxon>Bacillati</taxon>
        <taxon>Bacillota</taxon>
        <taxon>Clostridia</taxon>
        <taxon>Peptostreptococcales</taxon>
        <taxon>Peptostreptococcaceae</taxon>
        <taxon>Peptacetobacter</taxon>
    </lineage>
</organism>